<dbReference type="PROSITE" id="PS50835">
    <property type="entry name" value="IG_LIKE"/>
    <property type="match status" value="2"/>
</dbReference>
<name>A0A087UKR3_STEMI</name>
<proteinExistence type="predicted"/>
<keyword evidence="2" id="KW-0732">Signal</keyword>
<feature type="non-terminal residue" evidence="4">
    <location>
        <position position="311"/>
    </location>
</feature>
<dbReference type="SUPFAM" id="SSF48726">
    <property type="entry name" value="Immunoglobulin"/>
    <property type="match status" value="3"/>
</dbReference>
<gene>
    <name evidence="4" type="ORF">X975_25518</name>
</gene>
<dbReference type="InterPro" id="IPR013098">
    <property type="entry name" value="Ig_I-set"/>
</dbReference>
<dbReference type="GO" id="GO:0070593">
    <property type="term" value="P:dendrite self-avoidance"/>
    <property type="evidence" value="ECO:0007669"/>
    <property type="project" value="TreeGrafter"/>
</dbReference>
<accession>A0A087UKR3</accession>
<sequence>MIMRIQLTLFQLIVCCLIVKRCDCESDVIYEGKSYVSDGEPLNISCIRSAYGTPKWTRNGLAVDLNDPQYFSKEEYLPSNRIRMELVIKQTFWEHRGEYKCDPLSSSSHRVEIVPSKESDEAMRSESRVLLRPNGTLKLVCDQDENAVFPINWYKDGKRVLEREEDPRISMESRILRISKSNESDAGEYMCVIEMSGLSYPFAAHLGSRIKVTFPARVERFPPQIQPILNRNLTLECKVQGFPTPRVAWFVDDIPLHIYQQNDSRYSTMDNPDGFLNSIFVIHDVRPGDNHKVTCAADNLEGSAKTSVRLA</sequence>
<dbReference type="InterPro" id="IPR036179">
    <property type="entry name" value="Ig-like_dom_sf"/>
</dbReference>
<dbReference type="InterPro" id="IPR007110">
    <property type="entry name" value="Ig-like_dom"/>
</dbReference>
<feature type="domain" description="Ig-like" evidence="3">
    <location>
        <begin position="115"/>
        <end position="194"/>
    </location>
</feature>
<keyword evidence="5" id="KW-1185">Reference proteome</keyword>
<feature type="chain" id="PRO_5001830667" evidence="2">
    <location>
        <begin position="25"/>
        <end position="311"/>
    </location>
</feature>
<dbReference type="SMART" id="SM00408">
    <property type="entry name" value="IGc2"/>
    <property type="match status" value="3"/>
</dbReference>
<feature type="signal peptide" evidence="2">
    <location>
        <begin position="1"/>
        <end position="24"/>
    </location>
</feature>
<dbReference type="AlphaFoldDB" id="A0A087UKR3"/>
<dbReference type="InterPro" id="IPR003599">
    <property type="entry name" value="Ig_sub"/>
</dbReference>
<dbReference type="GO" id="GO:0098632">
    <property type="term" value="F:cell-cell adhesion mediator activity"/>
    <property type="evidence" value="ECO:0007669"/>
    <property type="project" value="TreeGrafter"/>
</dbReference>
<dbReference type="Gene3D" id="2.60.40.10">
    <property type="entry name" value="Immunoglobulins"/>
    <property type="match status" value="3"/>
</dbReference>
<evidence type="ECO:0000256" key="1">
    <source>
        <dbReference type="ARBA" id="ARBA00023319"/>
    </source>
</evidence>
<dbReference type="EMBL" id="KK120281">
    <property type="protein sequence ID" value="KFM77952.1"/>
    <property type="molecule type" value="Genomic_DNA"/>
</dbReference>
<evidence type="ECO:0000256" key="2">
    <source>
        <dbReference type="SAM" id="SignalP"/>
    </source>
</evidence>
<dbReference type="OrthoDB" id="6427958at2759"/>
<dbReference type="InterPro" id="IPR013783">
    <property type="entry name" value="Ig-like_fold"/>
</dbReference>
<evidence type="ECO:0000259" key="3">
    <source>
        <dbReference type="PROSITE" id="PS50835"/>
    </source>
</evidence>
<dbReference type="GO" id="GO:0007411">
    <property type="term" value="P:axon guidance"/>
    <property type="evidence" value="ECO:0007669"/>
    <property type="project" value="TreeGrafter"/>
</dbReference>
<keyword evidence="1" id="KW-0393">Immunoglobulin domain</keyword>
<protein>
    <submittedName>
        <fullName evidence="4">Hemicentin-1</fullName>
    </submittedName>
</protein>
<dbReference type="GO" id="GO:0030424">
    <property type="term" value="C:axon"/>
    <property type="evidence" value="ECO:0007669"/>
    <property type="project" value="TreeGrafter"/>
</dbReference>
<dbReference type="PANTHER" id="PTHR10075:SF100">
    <property type="entry name" value="FASCICLIN-2"/>
    <property type="match status" value="1"/>
</dbReference>
<evidence type="ECO:0000313" key="5">
    <source>
        <dbReference type="Proteomes" id="UP000054359"/>
    </source>
</evidence>
<feature type="domain" description="Ig-like" evidence="3">
    <location>
        <begin position="215"/>
        <end position="311"/>
    </location>
</feature>
<evidence type="ECO:0000313" key="4">
    <source>
        <dbReference type="EMBL" id="KFM77952.1"/>
    </source>
</evidence>
<dbReference type="Proteomes" id="UP000054359">
    <property type="component" value="Unassembled WGS sequence"/>
</dbReference>
<dbReference type="InterPro" id="IPR003598">
    <property type="entry name" value="Ig_sub2"/>
</dbReference>
<organism evidence="4 5">
    <name type="scientific">Stegodyphus mimosarum</name>
    <name type="common">African social velvet spider</name>
    <dbReference type="NCBI Taxonomy" id="407821"/>
    <lineage>
        <taxon>Eukaryota</taxon>
        <taxon>Metazoa</taxon>
        <taxon>Ecdysozoa</taxon>
        <taxon>Arthropoda</taxon>
        <taxon>Chelicerata</taxon>
        <taxon>Arachnida</taxon>
        <taxon>Araneae</taxon>
        <taxon>Araneomorphae</taxon>
        <taxon>Entelegynae</taxon>
        <taxon>Eresoidea</taxon>
        <taxon>Eresidae</taxon>
        <taxon>Stegodyphus</taxon>
    </lineage>
</organism>
<dbReference type="GO" id="GO:0007156">
    <property type="term" value="P:homophilic cell adhesion via plasma membrane adhesion molecules"/>
    <property type="evidence" value="ECO:0007669"/>
    <property type="project" value="TreeGrafter"/>
</dbReference>
<dbReference type="OMA" id="PRISMES"/>
<dbReference type="PANTHER" id="PTHR10075">
    <property type="entry name" value="BASIGIN RELATED"/>
    <property type="match status" value="1"/>
</dbReference>
<dbReference type="STRING" id="407821.A0A087UKR3"/>
<dbReference type="GO" id="GO:0005886">
    <property type="term" value="C:plasma membrane"/>
    <property type="evidence" value="ECO:0007669"/>
    <property type="project" value="TreeGrafter"/>
</dbReference>
<dbReference type="Pfam" id="PF07679">
    <property type="entry name" value="I-set"/>
    <property type="match status" value="2"/>
</dbReference>
<reference evidence="4 5" key="1">
    <citation type="submission" date="2013-11" db="EMBL/GenBank/DDBJ databases">
        <title>Genome sequencing of Stegodyphus mimosarum.</title>
        <authorList>
            <person name="Bechsgaard J."/>
        </authorList>
    </citation>
    <scope>NUCLEOTIDE SEQUENCE [LARGE SCALE GENOMIC DNA]</scope>
</reference>
<dbReference type="SMART" id="SM00409">
    <property type="entry name" value="IG"/>
    <property type="match status" value="3"/>
</dbReference>